<name>A0A0C5WQN1_9GAMM</name>
<dbReference type="HOGENOM" id="CLU_769342_0_0_6"/>
<protein>
    <submittedName>
        <fullName evidence="1">Uncharacterized protein</fullName>
    </submittedName>
</protein>
<dbReference type="Proteomes" id="UP000032303">
    <property type="component" value="Chromosome 2"/>
</dbReference>
<dbReference type="OrthoDB" id="5809325at2"/>
<dbReference type="AlphaFoldDB" id="A0A0C5WQN1"/>
<evidence type="ECO:0000313" key="2">
    <source>
        <dbReference type="Proteomes" id="UP000032303"/>
    </source>
</evidence>
<keyword evidence="2" id="KW-1185">Reference proteome</keyword>
<accession>A0A0C5WQN1</accession>
<organism evidence="1 2">
    <name type="scientific">Photobacterium gaetbulicola Gung47</name>
    <dbReference type="NCBI Taxonomy" id="658445"/>
    <lineage>
        <taxon>Bacteria</taxon>
        <taxon>Pseudomonadati</taxon>
        <taxon>Pseudomonadota</taxon>
        <taxon>Gammaproteobacteria</taxon>
        <taxon>Vibrionales</taxon>
        <taxon>Vibrionaceae</taxon>
        <taxon>Photobacterium</taxon>
    </lineage>
</organism>
<dbReference type="PATRIC" id="fig|658445.3.peg.3973"/>
<reference evidence="1 2" key="1">
    <citation type="submission" date="2013-05" db="EMBL/GenBank/DDBJ databases">
        <title>Complete genome sequence of the lipase-producing bacterium Photobacterium gaetbulicola Gung47.</title>
        <authorList>
            <person name="Kim Y.-O."/>
        </authorList>
    </citation>
    <scope>NUCLEOTIDE SEQUENCE [LARGE SCALE GENOMIC DNA]</scope>
    <source>
        <strain evidence="1 2">Gung47</strain>
    </source>
</reference>
<proteinExistence type="predicted"/>
<gene>
    <name evidence="1" type="ORF">H744_2c2008</name>
</gene>
<dbReference type="EMBL" id="CP005974">
    <property type="protein sequence ID" value="AJR08672.1"/>
    <property type="molecule type" value="Genomic_DNA"/>
</dbReference>
<dbReference type="KEGG" id="pgb:H744_2c2008"/>
<dbReference type="STRING" id="658445.H744_2c2008"/>
<sequence>MTGKTLRELLPSGSARNKIEFLADELQHGLELLSGLGSSVVNLIHNGDFQASSYMSAFNSHHAFAPKEGAFSTNAFCEQASNGTMMPAGWGGEAIGVDNEFRSSFGVWVDHSSANVLNRDYVMVGLPKHVKSAMVFQGLAYKAVAFAPFTAQRRIVLDPEHGGRPEFVTVTASVRFGTVCKWGVVELNPSTGDIEEVIFCEPFAGSQANHVVLRKDGLTLKANKLYALAFYDIQSEYGNGADGLVIGWAAAFFNDERDPNLFPNVWPRGDAGEFQILSKPTYAELQTGYNVDSQRFTGMTDKRINHATLRVCALDTWDNSYHGQISEVTEAQNGDNVTITMASASSSNSYALCAKLTPYPQRIGFFKADGSSAFDTVVDYQSPYA</sequence>
<evidence type="ECO:0000313" key="1">
    <source>
        <dbReference type="EMBL" id="AJR08672.1"/>
    </source>
</evidence>